<dbReference type="SUPFAM" id="SSF57850">
    <property type="entry name" value="RING/U-box"/>
    <property type="match status" value="1"/>
</dbReference>
<keyword evidence="8" id="KW-0862">Zinc</keyword>
<feature type="domain" description="RING-type" evidence="12">
    <location>
        <begin position="103"/>
        <end position="148"/>
    </location>
</feature>
<dbReference type="GO" id="GO:0008270">
    <property type="term" value="F:zinc ion binding"/>
    <property type="evidence" value="ECO:0007669"/>
    <property type="project" value="UniProtKB-KW"/>
</dbReference>
<feature type="repeat" description="NHL" evidence="10">
    <location>
        <begin position="529"/>
        <end position="572"/>
    </location>
</feature>
<feature type="region of interest" description="Disordered" evidence="11">
    <location>
        <begin position="444"/>
        <end position="463"/>
    </location>
</feature>
<keyword evidence="4" id="KW-0597">Phosphoprotein</keyword>
<comment type="caution">
    <text evidence="14">The sequence shown here is derived from an EMBL/GenBank/DDBJ whole genome shotgun (WGS) entry which is preliminary data.</text>
</comment>
<dbReference type="PROSITE" id="PS51125">
    <property type="entry name" value="NHL"/>
    <property type="match status" value="5"/>
</dbReference>
<comment type="similarity">
    <text evidence="2">Belongs to the TRIM/RBCC family.</text>
</comment>
<evidence type="ECO:0000256" key="5">
    <source>
        <dbReference type="ARBA" id="ARBA00022723"/>
    </source>
</evidence>
<dbReference type="Gene3D" id="3.30.40.10">
    <property type="entry name" value="Zinc/RING finger domain, C3HC4 (zinc finger)"/>
    <property type="match status" value="1"/>
</dbReference>
<dbReference type="PROSITE" id="PS50119">
    <property type="entry name" value="ZF_BBOX"/>
    <property type="match status" value="1"/>
</dbReference>
<dbReference type="Proteomes" id="UP000327493">
    <property type="component" value="Chromosome 16"/>
</dbReference>
<reference evidence="14 15" key="1">
    <citation type="submission" date="2019-08" db="EMBL/GenBank/DDBJ databases">
        <title>A chromosome-level genome assembly, high-density linkage maps, and genome scans reveal the genomic architecture of hybrid incompatibilities underlying speciation via character displacement in darters (Percidae: Etheostominae).</title>
        <authorList>
            <person name="Moran R.L."/>
            <person name="Catchen J.M."/>
            <person name="Fuller R.C."/>
        </authorList>
    </citation>
    <scope>NUCLEOTIDE SEQUENCE [LARGE SCALE GENOMIC DNA]</scope>
    <source>
        <strain evidence="14">EspeVRDwgs_2016</strain>
        <tissue evidence="14">Muscle</tissue>
    </source>
</reference>
<evidence type="ECO:0000313" key="14">
    <source>
        <dbReference type="EMBL" id="KAA8584534.1"/>
    </source>
</evidence>
<evidence type="ECO:0000259" key="12">
    <source>
        <dbReference type="PROSITE" id="PS50089"/>
    </source>
</evidence>
<name>A0A5J5CTK6_9PERO</name>
<dbReference type="SUPFAM" id="SSF101898">
    <property type="entry name" value="NHL repeat"/>
    <property type="match status" value="1"/>
</dbReference>
<dbReference type="InterPro" id="IPR001258">
    <property type="entry name" value="NHL_repeat"/>
</dbReference>
<dbReference type="CDD" id="cd14961">
    <property type="entry name" value="NHL_TRIM32_like"/>
    <property type="match status" value="1"/>
</dbReference>
<keyword evidence="5" id="KW-0479">Metal-binding</keyword>
<keyword evidence="7 9" id="KW-0863">Zinc-finger</keyword>
<evidence type="ECO:0000256" key="10">
    <source>
        <dbReference type="PROSITE-ProRule" id="PRU00504"/>
    </source>
</evidence>
<dbReference type="PROSITE" id="PS50089">
    <property type="entry name" value="ZF_RING_2"/>
    <property type="match status" value="1"/>
</dbReference>
<keyword evidence="6" id="KW-0677">Repeat</keyword>
<evidence type="ECO:0000259" key="13">
    <source>
        <dbReference type="PROSITE" id="PS50119"/>
    </source>
</evidence>
<accession>A0A5J5CTK6</accession>
<feature type="repeat" description="NHL" evidence="10">
    <location>
        <begin position="578"/>
        <end position="613"/>
    </location>
</feature>
<dbReference type="EC" id="2.3.2.27" evidence="3"/>
<dbReference type="AlphaFoldDB" id="A0A5J5CTK6"/>
<feature type="repeat" description="NHL" evidence="10">
    <location>
        <begin position="472"/>
        <end position="515"/>
    </location>
</feature>
<feature type="domain" description="B box-type" evidence="13">
    <location>
        <begin position="179"/>
        <end position="222"/>
    </location>
</feature>
<evidence type="ECO:0000256" key="11">
    <source>
        <dbReference type="SAM" id="MobiDB-lite"/>
    </source>
</evidence>
<dbReference type="Pfam" id="PF13445">
    <property type="entry name" value="zf-RING_UBOX"/>
    <property type="match status" value="1"/>
</dbReference>
<dbReference type="InterPro" id="IPR011042">
    <property type="entry name" value="6-blade_b-propeller_TolB-like"/>
</dbReference>
<dbReference type="InterPro" id="IPR017907">
    <property type="entry name" value="Znf_RING_CS"/>
</dbReference>
<dbReference type="EMBL" id="VOFY01000016">
    <property type="protein sequence ID" value="KAA8584534.1"/>
    <property type="molecule type" value="Genomic_DNA"/>
</dbReference>
<dbReference type="SUPFAM" id="SSF57845">
    <property type="entry name" value="B-box zinc-binding domain"/>
    <property type="match status" value="1"/>
</dbReference>
<dbReference type="PANTHER" id="PTHR25464">
    <property type="entry name" value="TRIPARTITE MOTIF-CONTAINING PROTEIN 2-LIKE PROTEIN"/>
    <property type="match status" value="1"/>
</dbReference>
<evidence type="ECO:0000256" key="3">
    <source>
        <dbReference type="ARBA" id="ARBA00012483"/>
    </source>
</evidence>
<evidence type="ECO:0000256" key="7">
    <source>
        <dbReference type="ARBA" id="ARBA00022771"/>
    </source>
</evidence>
<dbReference type="FunFam" id="2.120.10.30:FF:000034">
    <property type="entry name" value="E3 ubiquitin-protein ligase TRIM32"/>
    <property type="match status" value="1"/>
</dbReference>
<evidence type="ECO:0000256" key="1">
    <source>
        <dbReference type="ARBA" id="ARBA00000900"/>
    </source>
</evidence>
<dbReference type="Pfam" id="PF01436">
    <property type="entry name" value="NHL"/>
    <property type="match status" value="3"/>
</dbReference>
<feature type="repeat" description="NHL" evidence="10">
    <location>
        <begin position="676"/>
        <end position="719"/>
    </location>
</feature>
<dbReference type="Gene3D" id="2.120.10.30">
    <property type="entry name" value="TolB, C-terminal domain"/>
    <property type="match status" value="2"/>
</dbReference>
<dbReference type="PROSITE" id="PS00518">
    <property type="entry name" value="ZF_RING_1"/>
    <property type="match status" value="1"/>
</dbReference>
<evidence type="ECO:0000256" key="8">
    <source>
        <dbReference type="ARBA" id="ARBA00022833"/>
    </source>
</evidence>
<feature type="repeat" description="NHL" evidence="10">
    <location>
        <begin position="730"/>
        <end position="760"/>
    </location>
</feature>
<evidence type="ECO:0000256" key="6">
    <source>
        <dbReference type="ARBA" id="ARBA00022737"/>
    </source>
</evidence>
<evidence type="ECO:0000313" key="15">
    <source>
        <dbReference type="Proteomes" id="UP000327493"/>
    </source>
</evidence>
<feature type="region of interest" description="Disordered" evidence="11">
    <location>
        <begin position="1"/>
        <end position="25"/>
    </location>
</feature>
<dbReference type="CDD" id="cd16587">
    <property type="entry name" value="RING-HC_TRIM32_C-VII"/>
    <property type="match status" value="1"/>
</dbReference>
<proteinExistence type="inferred from homology"/>
<keyword evidence="15" id="KW-1185">Reference proteome</keyword>
<dbReference type="SMART" id="SM00184">
    <property type="entry name" value="RING"/>
    <property type="match status" value="1"/>
</dbReference>
<evidence type="ECO:0000256" key="2">
    <source>
        <dbReference type="ARBA" id="ARBA00008518"/>
    </source>
</evidence>
<comment type="catalytic activity">
    <reaction evidence="1">
        <text>S-ubiquitinyl-[E2 ubiquitin-conjugating enzyme]-L-cysteine + [acceptor protein]-L-lysine = [E2 ubiquitin-conjugating enzyme]-L-cysteine + N(6)-ubiquitinyl-[acceptor protein]-L-lysine.</text>
        <dbReference type="EC" id="2.3.2.27"/>
    </reaction>
</comment>
<dbReference type="InterPro" id="IPR027370">
    <property type="entry name" value="Znf-RING_euk"/>
</dbReference>
<dbReference type="PANTHER" id="PTHR25464:SF3">
    <property type="entry name" value="E3 UBIQUITIN-PROTEIN LIGASE TRIM32"/>
    <property type="match status" value="1"/>
</dbReference>
<dbReference type="Gene3D" id="3.30.160.60">
    <property type="entry name" value="Classic Zinc Finger"/>
    <property type="match status" value="1"/>
</dbReference>
<dbReference type="SMART" id="SM00336">
    <property type="entry name" value="BBOX"/>
    <property type="match status" value="1"/>
</dbReference>
<dbReference type="InterPro" id="IPR001841">
    <property type="entry name" value="Znf_RING"/>
</dbReference>
<dbReference type="InterPro" id="IPR000315">
    <property type="entry name" value="Znf_B-box"/>
</dbReference>
<evidence type="ECO:0000256" key="9">
    <source>
        <dbReference type="PROSITE-ProRule" id="PRU00024"/>
    </source>
</evidence>
<gene>
    <name evidence="14" type="ORF">FQN60_008319</name>
</gene>
<sequence length="768" mass="84036">MKGTDFNSRRPPPPTPWSVASGGEGQEREGELAYSLCVSVRHWQAVERVGGNFMCNSSIITHEGHIPSGQGYVAQATTAKESTIMEATSSQLDPDLIREVLECPICLETYNQDQMRPKLLQCGHTVCRQCLEKLLANTINGVRCPFCSKVSRMSSISQLADNLTVLKILDCTTSCSAATAALMCKSCCNRLPRQYCHDCATVLCELCKGEGHLHQGHSVQPIRVAAEQRRKELGGKLTSLRDVMGDIQKKKTAIENISKSLRLKYQAVQQDYTSAELRLQEELSRSRRTFTASMAEVDKLNGQVLEEQTYLLNIAEVKVVSRCDYLRMLVRQSDIALLKDDGEGNDDEELDLRSSLPIMFQLQEPELVRTEHSKPVEVGQVTTNTYTVNTEDEESGLEIALDGYVESEAGTIGATGGGRGAMDHYRDIDMLAAVEDAACGSPGSFKSKSMDAGGGSPGGAEASAGPPVCQFVKKMGCKGTLPGMFNLPVSICVAQQGEVLVADRGNYRIQIFNRKGFQREIRRNASSIDNFVLSFLGADLPNLIPLSIAVTPQGLIGVTDNYDNSVKVYTMDGHCVACHKNQLIKPWGIAAMPSGQFVVSDVEGGKLWCITVDRNLGVVSYNRLCSAVRPKFVTCDAAGTVYFTQGLALNFEKRHNEPHLEGGFSIGSVDTDGQLGKQLSHFFSETEDFRCITGMCVDVNGDLLVTDSGRKEILQFPKEGGYKILIHEGLTCPVGVATTQKGQLLVLDCWDHCVKVYTYIQRRHSSTS</sequence>
<protein>
    <recommendedName>
        <fullName evidence="3">RING-type E3 ubiquitin transferase</fullName>
        <ecNumber evidence="3">2.3.2.27</ecNumber>
    </recommendedName>
</protein>
<evidence type="ECO:0000256" key="4">
    <source>
        <dbReference type="ARBA" id="ARBA00022553"/>
    </source>
</evidence>
<organism evidence="14 15">
    <name type="scientific">Etheostoma spectabile</name>
    <name type="common">orangethroat darter</name>
    <dbReference type="NCBI Taxonomy" id="54343"/>
    <lineage>
        <taxon>Eukaryota</taxon>
        <taxon>Metazoa</taxon>
        <taxon>Chordata</taxon>
        <taxon>Craniata</taxon>
        <taxon>Vertebrata</taxon>
        <taxon>Euteleostomi</taxon>
        <taxon>Actinopterygii</taxon>
        <taxon>Neopterygii</taxon>
        <taxon>Teleostei</taxon>
        <taxon>Neoteleostei</taxon>
        <taxon>Acanthomorphata</taxon>
        <taxon>Eupercaria</taxon>
        <taxon>Perciformes</taxon>
        <taxon>Percoidei</taxon>
        <taxon>Percidae</taxon>
        <taxon>Etheostomatinae</taxon>
        <taxon>Etheostoma</taxon>
    </lineage>
</organism>
<dbReference type="InterPro" id="IPR013083">
    <property type="entry name" value="Znf_RING/FYVE/PHD"/>
</dbReference>
<dbReference type="GO" id="GO:0061630">
    <property type="term" value="F:ubiquitin protein ligase activity"/>
    <property type="evidence" value="ECO:0007669"/>
    <property type="project" value="UniProtKB-EC"/>
</dbReference>